<protein>
    <recommendedName>
        <fullName evidence="4">LamG-like jellyroll fold domain-containing protein</fullName>
    </recommendedName>
</protein>
<dbReference type="Gene3D" id="2.60.40.10">
    <property type="entry name" value="Immunoglobulins"/>
    <property type="match status" value="2"/>
</dbReference>
<gene>
    <name evidence="5" type="ORF">A2824_02190</name>
</gene>
<reference evidence="5 6" key="1">
    <citation type="journal article" date="2016" name="Nat. Commun.">
        <title>Thousands of microbial genomes shed light on interconnected biogeochemical processes in an aquifer system.</title>
        <authorList>
            <person name="Anantharaman K."/>
            <person name="Brown C.T."/>
            <person name="Hug L.A."/>
            <person name="Sharon I."/>
            <person name="Castelle C.J."/>
            <person name="Probst A.J."/>
            <person name="Thomas B.C."/>
            <person name="Singh A."/>
            <person name="Wilkins M.J."/>
            <person name="Karaoz U."/>
            <person name="Brodie E.L."/>
            <person name="Williams K.H."/>
            <person name="Hubbard S.S."/>
            <person name="Banfield J.F."/>
        </authorList>
    </citation>
    <scope>NUCLEOTIDE SEQUENCE [LARGE SCALE GENOMIC DNA]</scope>
</reference>
<sequence>MALAIVVSLFAFAVNTADAQAGPFSHWGFNEGSGTNALDSVDANNGTIYGGALYDPNNKIEGTHSLLLNGVNNYVGLFEPPANSTNLYTGTLGAWIKTDNAGSSFRGIFLKQLAYSMFLNNNEFGLYDWSGGGWRGSGTFLNDNNWHYVAVTFQSGVTNGTILYIDGVAKVTTTMTVLSQSEGVVMGAGNNPGTVQFFKGNIDNVKIYNSVLTAFEILGEYTQNAPFQITTSSLPPNTIGVSASHQLIAVGGTPPYTWGPVSGTLPPGMTLSPSGVFSGIPTTGGVFNFTVTATDNSSPVKTATKQLKKNVRPAWPGGDGTPGNPFQITGCELLQAMEENLVAYYKLNNSIDCSDTVNWDNGAGFKPIGKTDLEWPFSDTFQQFTGSFDGMGFTISNLFVNRPGENSAALFGFTNNFANIKNVTLENFDLTGGCLNSGCGVATLIGFTYRTSILNVNVIGGNFEGIRQVGSAVGNLFGSSSATNVHAENVTVTSTQGQSGGLFGRVQDGSVVDRSSSRNATAFGTVGGQVAAFVGNCLRSTIRNSYTTGGIIITTAAGGGFTGGDSGCLIENTYAVASVTSSGSGGHSAFVQFFSGAVGIARNSWAATAFSGSTRYGFARKGSSPDCDTGTFWDADVSGPTTAGCGTGKTTAQMTTQSTFVGYDFASTWKIVPHPTTGLPSYPCLQWQANATCVWPAIPSDTTPPTVAIVSPTADDILTSTTVTVTGTASDDVGVTGVTVNGVNATTSDNFANWTATVSVTLPANVGDPALNFTATATDAANNSASDTKLVDNDGIDAVVDTDDNFYSNTFTDGVTNGTVTARSGWTLHISDITTNTPKTLGTFSVTENGVQAIITGSGTANATINTCHTFPTSSSPETVILKANNDTGNITCVTTSTGTNNTTMLTAVQAATSLSLKKGLTTINLSTGQTGGAGSPFMAAKENELNINKNIEWKVTNQTTNYTYMTGVLVPNDAKDIDFTGTEEAPESITVKNLTANITNTFTSDSDTITLSPGDVFTDQCLGVGGNTGNTGCPFAKKVTVGGTLINMANKTTVQFPPVGGTIRLFPRQYSSTALEFQNLDNTFENGPKISECVISSVSANWGECTLGVPTPAQYFVIAKFATRLGNFYGGLPNYENSFGADGLARERIHGVVIIRPDGQTIMTPGLVRIFTGSLLEIVEPALLEIENGINYVPFVYETPDQYWQIVTNFTPPSGCTSDISSYEDSIADGMKSAVFTLSCDTSQLADSRRLYADGRRLVAQVGATVSQAAKVSHHIEDCTKKNPAGKTVCRPQTVSSVIEVLKAAGKPAGGKPLSAGNTSLWKMVEQKYNNGPTSVANKVIEIAKANDIAIPEWGIAGRIDSRSLSASAIESLLR</sequence>
<dbReference type="InterPro" id="IPR006558">
    <property type="entry name" value="LamG-like"/>
</dbReference>
<feature type="domain" description="LamG-like jellyroll fold" evidence="4">
    <location>
        <begin position="91"/>
        <end position="215"/>
    </location>
</feature>
<dbReference type="STRING" id="1801743.A2824_02190"/>
<dbReference type="EMBL" id="MFTT01000005">
    <property type="protein sequence ID" value="OGI70512.1"/>
    <property type="molecule type" value="Genomic_DNA"/>
</dbReference>
<dbReference type="SUPFAM" id="SSF49313">
    <property type="entry name" value="Cadherin-like"/>
    <property type="match status" value="1"/>
</dbReference>
<evidence type="ECO:0000313" key="5">
    <source>
        <dbReference type="EMBL" id="OGI70512.1"/>
    </source>
</evidence>
<dbReference type="SMART" id="SM00560">
    <property type="entry name" value="LamGL"/>
    <property type="match status" value="1"/>
</dbReference>
<keyword evidence="2" id="KW-1015">Disulfide bond</keyword>
<proteinExistence type="predicted"/>
<dbReference type="GO" id="GO:0005509">
    <property type="term" value="F:calcium ion binding"/>
    <property type="evidence" value="ECO:0007669"/>
    <property type="project" value="InterPro"/>
</dbReference>
<evidence type="ECO:0000256" key="1">
    <source>
        <dbReference type="ARBA" id="ARBA00022729"/>
    </source>
</evidence>
<evidence type="ECO:0000256" key="3">
    <source>
        <dbReference type="SAM" id="SignalP"/>
    </source>
</evidence>
<dbReference type="Gene3D" id="2.160.20.110">
    <property type="match status" value="1"/>
</dbReference>
<evidence type="ECO:0000259" key="4">
    <source>
        <dbReference type="SMART" id="SM00560"/>
    </source>
</evidence>
<dbReference type="Pfam" id="PF13385">
    <property type="entry name" value="Laminin_G_3"/>
    <property type="match status" value="1"/>
</dbReference>
<feature type="signal peptide" evidence="3">
    <location>
        <begin position="1"/>
        <end position="19"/>
    </location>
</feature>
<dbReference type="Proteomes" id="UP000178059">
    <property type="component" value="Unassembled WGS sequence"/>
</dbReference>
<dbReference type="Pfam" id="PF05345">
    <property type="entry name" value="He_PIG"/>
    <property type="match status" value="1"/>
</dbReference>
<name>A0A1F6VLQ1_9BACT</name>
<dbReference type="InterPro" id="IPR013783">
    <property type="entry name" value="Ig-like_fold"/>
</dbReference>
<dbReference type="InterPro" id="IPR013320">
    <property type="entry name" value="ConA-like_dom_sf"/>
</dbReference>
<comment type="caution">
    <text evidence="5">The sequence shown here is derived from an EMBL/GenBank/DDBJ whole genome shotgun (WGS) entry which is preliminary data.</text>
</comment>
<evidence type="ECO:0000256" key="2">
    <source>
        <dbReference type="ARBA" id="ARBA00023157"/>
    </source>
</evidence>
<dbReference type="SUPFAM" id="SSF49899">
    <property type="entry name" value="Concanavalin A-like lectins/glucanases"/>
    <property type="match status" value="1"/>
</dbReference>
<dbReference type="Gene3D" id="2.60.120.200">
    <property type="match status" value="1"/>
</dbReference>
<feature type="chain" id="PRO_5009527285" description="LamG-like jellyroll fold domain-containing protein" evidence="3">
    <location>
        <begin position="20"/>
        <end position="1376"/>
    </location>
</feature>
<accession>A0A1F6VLQ1</accession>
<organism evidence="5 6">
    <name type="scientific">Candidatus Nomurabacteria bacterium RIFCSPHIGHO2_01_FULL_42_16</name>
    <dbReference type="NCBI Taxonomy" id="1801743"/>
    <lineage>
        <taxon>Bacteria</taxon>
        <taxon>Candidatus Nomuraibacteriota</taxon>
    </lineage>
</organism>
<evidence type="ECO:0000313" key="6">
    <source>
        <dbReference type="Proteomes" id="UP000178059"/>
    </source>
</evidence>
<dbReference type="GO" id="GO:0016020">
    <property type="term" value="C:membrane"/>
    <property type="evidence" value="ECO:0007669"/>
    <property type="project" value="InterPro"/>
</dbReference>
<dbReference type="InterPro" id="IPR015919">
    <property type="entry name" value="Cadherin-like_sf"/>
</dbReference>
<keyword evidence="1 3" id="KW-0732">Signal</keyword>